<gene>
    <name evidence="1" type="ORF">LCMAC103_04050</name>
</gene>
<organism evidence="1">
    <name type="scientific">Marseillevirus LCMAC103</name>
    <dbReference type="NCBI Taxonomy" id="2506604"/>
    <lineage>
        <taxon>Viruses</taxon>
        <taxon>Varidnaviria</taxon>
        <taxon>Bamfordvirae</taxon>
        <taxon>Nucleocytoviricota</taxon>
        <taxon>Megaviricetes</taxon>
        <taxon>Pimascovirales</taxon>
        <taxon>Pimascovirales incertae sedis</taxon>
        <taxon>Marseilleviridae</taxon>
    </lineage>
</organism>
<accession>A0A481YVY4</accession>
<sequence length="110" mass="12954">MRTIYRVDALSASHNPFALVHFRPEDAVNVPRRRHPTPSDVLAALREVAIEQELDRRAERVDDADRDWCTAWVWSRRKTWRAALVVRLRRRSEKTNAFFHFLALDAQGFV</sequence>
<dbReference type="EMBL" id="MK500341">
    <property type="protein sequence ID" value="QBK87061.1"/>
    <property type="molecule type" value="Genomic_DNA"/>
</dbReference>
<evidence type="ECO:0000313" key="1">
    <source>
        <dbReference type="EMBL" id="QBK87061.1"/>
    </source>
</evidence>
<reference evidence="1" key="1">
    <citation type="journal article" date="2019" name="MBio">
        <title>Virus Genomes from Deep Sea Sediments Expand the Ocean Megavirome and Support Independent Origins of Viral Gigantism.</title>
        <authorList>
            <person name="Backstrom D."/>
            <person name="Yutin N."/>
            <person name="Jorgensen S.L."/>
            <person name="Dharamshi J."/>
            <person name="Homa F."/>
            <person name="Zaremba-Niedwiedzka K."/>
            <person name="Spang A."/>
            <person name="Wolf Y.I."/>
            <person name="Koonin E.V."/>
            <person name="Ettema T.J."/>
        </authorList>
    </citation>
    <scope>NUCLEOTIDE SEQUENCE</scope>
</reference>
<protein>
    <submittedName>
        <fullName evidence="1">Uncharacterized protein</fullName>
    </submittedName>
</protein>
<proteinExistence type="predicted"/>
<name>A0A481YVY4_9VIRU</name>